<dbReference type="SUPFAM" id="SSF51395">
    <property type="entry name" value="FMN-linked oxidoreductases"/>
    <property type="match status" value="1"/>
</dbReference>
<gene>
    <name evidence="7" type="ORF">SAMN02745973_00308</name>
</gene>
<reference evidence="7 8" key="1">
    <citation type="submission" date="2017-02" db="EMBL/GenBank/DDBJ databases">
        <authorList>
            <person name="Peterson S.W."/>
        </authorList>
    </citation>
    <scope>NUCLEOTIDE SEQUENCE [LARGE SCALE GENOMIC DNA]</scope>
    <source>
        <strain evidence="7 8">DSM 15102</strain>
    </source>
</reference>
<dbReference type="PANTHER" id="PTHR43303:SF4">
    <property type="entry name" value="NADPH DEHYDROGENASE C23G7.10C-RELATED"/>
    <property type="match status" value="1"/>
</dbReference>
<keyword evidence="4" id="KW-0521">NADP</keyword>
<dbReference type="Proteomes" id="UP000196365">
    <property type="component" value="Unassembled WGS sequence"/>
</dbReference>
<dbReference type="GO" id="GO:0003959">
    <property type="term" value="F:NADPH dehydrogenase activity"/>
    <property type="evidence" value="ECO:0007669"/>
    <property type="project" value="InterPro"/>
</dbReference>
<dbReference type="InterPro" id="IPR044152">
    <property type="entry name" value="YqjM-like"/>
</dbReference>
<dbReference type="AlphaFoldDB" id="A0A1T4K2X1"/>
<evidence type="ECO:0000256" key="1">
    <source>
        <dbReference type="ARBA" id="ARBA00001917"/>
    </source>
</evidence>
<dbReference type="EMBL" id="FUWV01000001">
    <property type="protein sequence ID" value="SJZ36790.1"/>
    <property type="molecule type" value="Genomic_DNA"/>
</dbReference>
<dbReference type="InterPro" id="IPR013785">
    <property type="entry name" value="Aldolase_TIM"/>
</dbReference>
<dbReference type="CDD" id="cd02803">
    <property type="entry name" value="OYE_like_FMN_family"/>
    <property type="match status" value="1"/>
</dbReference>
<evidence type="ECO:0000256" key="4">
    <source>
        <dbReference type="ARBA" id="ARBA00022857"/>
    </source>
</evidence>
<dbReference type="RefSeq" id="WP_159454631.1">
    <property type="nucleotide sequence ID" value="NZ_FUWV01000001.1"/>
</dbReference>
<accession>A0A1T4K2X1</accession>
<organism evidence="7 8">
    <name type="scientific">Garciella nitratireducens DSM 15102</name>
    <dbReference type="NCBI Taxonomy" id="1121911"/>
    <lineage>
        <taxon>Bacteria</taxon>
        <taxon>Bacillati</taxon>
        <taxon>Bacillota</taxon>
        <taxon>Clostridia</taxon>
        <taxon>Eubacteriales</taxon>
        <taxon>Eubacteriaceae</taxon>
        <taxon>Garciella</taxon>
    </lineage>
</organism>
<name>A0A1T4K2X1_9FIRM</name>
<dbReference type="OrthoDB" id="9772736at2"/>
<dbReference type="GO" id="GO:0050661">
    <property type="term" value="F:NADP binding"/>
    <property type="evidence" value="ECO:0007669"/>
    <property type="project" value="InterPro"/>
</dbReference>
<evidence type="ECO:0000259" key="6">
    <source>
        <dbReference type="Pfam" id="PF00724"/>
    </source>
</evidence>
<sequence length="331" mass="36584">MIKLLEPINIRGLEMKNKIVLPPMTMDLATEDGLVTEKVKDHYKKMANTGVGAIILENHYINIQGKQSERQLAIDRDECIQGLSEIADIIHKNKVVCGVQINHAGSAAHSAITGHKIIAPSAIIHPKGTEVPDEMTTEEIENVKKQFRKAAGRVKKAGFDFVEIHGCHGYLLNQFLSPLTNTRIDEYGGIRANRIKFPIEIVKEIREEVGKDFLIFYRIAAADNMENGLTIDDAKYLAVKLVEAGVDVLDVSQGLAGSRPVTNQQGFFVHLSEGIKSVVRIPVITTGGIKEGLFAHHVIEDGKADMIGVGRAILQDDQWVNTIKEELKDVR</sequence>
<dbReference type="PANTHER" id="PTHR43303">
    <property type="entry name" value="NADPH DEHYDROGENASE C23G7.10C-RELATED"/>
    <property type="match status" value="1"/>
</dbReference>
<keyword evidence="2" id="KW-0285">Flavoprotein</keyword>
<keyword evidence="5" id="KW-0560">Oxidoreductase</keyword>
<evidence type="ECO:0000313" key="7">
    <source>
        <dbReference type="EMBL" id="SJZ36790.1"/>
    </source>
</evidence>
<dbReference type="Gene3D" id="3.20.20.70">
    <property type="entry name" value="Aldolase class I"/>
    <property type="match status" value="1"/>
</dbReference>
<dbReference type="GO" id="GO:0010181">
    <property type="term" value="F:FMN binding"/>
    <property type="evidence" value="ECO:0007669"/>
    <property type="project" value="InterPro"/>
</dbReference>
<dbReference type="Pfam" id="PF00724">
    <property type="entry name" value="Oxidored_FMN"/>
    <property type="match status" value="1"/>
</dbReference>
<keyword evidence="8" id="KW-1185">Reference proteome</keyword>
<evidence type="ECO:0000256" key="3">
    <source>
        <dbReference type="ARBA" id="ARBA00022643"/>
    </source>
</evidence>
<comment type="cofactor">
    <cofactor evidence="1">
        <name>FMN</name>
        <dbReference type="ChEBI" id="CHEBI:58210"/>
    </cofactor>
</comment>
<evidence type="ECO:0000313" key="8">
    <source>
        <dbReference type="Proteomes" id="UP000196365"/>
    </source>
</evidence>
<proteinExistence type="predicted"/>
<evidence type="ECO:0000256" key="2">
    <source>
        <dbReference type="ARBA" id="ARBA00022630"/>
    </source>
</evidence>
<evidence type="ECO:0000256" key="5">
    <source>
        <dbReference type="ARBA" id="ARBA00023002"/>
    </source>
</evidence>
<dbReference type="InterPro" id="IPR001155">
    <property type="entry name" value="OxRdtase_FMN_N"/>
</dbReference>
<feature type="domain" description="NADH:flavin oxidoreductase/NADH oxidase N-terminal" evidence="6">
    <location>
        <begin position="3"/>
        <end position="329"/>
    </location>
</feature>
<keyword evidence="3" id="KW-0288">FMN</keyword>
<protein>
    <submittedName>
        <fullName evidence="7">2,4-dienoyl-CoA reductase</fullName>
    </submittedName>
</protein>